<gene>
    <name evidence="5" type="ORF">HMPREF9628_02273</name>
    <name evidence="4" type="ORF">HMPREF9629_01045</name>
</gene>
<evidence type="ECO:0000256" key="1">
    <source>
        <dbReference type="ARBA" id="ARBA00023125"/>
    </source>
</evidence>
<dbReference type="InterPro" id="IPR039532">
    <property type="entry name" value="TetR_C_Firmicutes"/>
</dbReference>
<dbReference type="GO" id="GO:0003677">
    <property type="term" value="F:DNA binding"/>
    <property type="evidence" value="ECO:0007669"/>
    <property type="project" value="UniProtKB-UniRule"/>
</dbReference>
<sequence>MRKKDMRIERTQSSIKRAFLSLLETENYGKITIQDIADEAMINRNTFYLHYKDKDVLLKSIIDENMDLIDEHLDFKLSNDTKEDEIIILEKIAEALLKYRYFLKVMFSCTENKYFLERFDNSISKSIIGNHSLHFDNLDREYKEMQMAFIISGSVGLIKYIAGKGTSMTTNQIAEMLYSLFFRPLKPKAVSE</sequence>
<dbReference type="Proteomes" id="UP000003379">
    <property type="component" value="Unassembled WGS sequence"/>
</dbReference>
<dbReference type="InterPro" id="IPR050624">
    <property type="entry name" value="HTH-type_Tx_Regulator"/>
</dbReference>
<organism evidence="4 7">
    <name type="scientific">Peptoanaerobacter stomatis</name>
    <dbReference type="NCBI Taxonomy" id="796937"/>
    <lineage>
        <taxon>Bacteria</taxon>
        <taxon>Bacillati</taxon>
        <taxon>Bacillota</taxon>
        <taxon>Clostridia</taxon>
        <taxon>Peptostreptococcales</taxon>
        <taxon>Filifactoraceae</taxon>
        <taxon>Peptoanaerobacter</taxon>
    </lineage>
</organism>
<proteinExistence type="predicted"/>
<reference evidence="5 6" key="2">
    <citation type="submission" date="2011-08" db="EMBL/GenBank/DDBJ databases">
        <title>The Genome Sequence of Eubacteriaceae bacterium CM5.</title>
        <authorList>
            <consortium name="The Broad Institute Genome Sequencing Platform"/>
            <person name="Earl A."/>
            <person name="Ward D."/>
            <person name="Feldgarden M."/>
            <person name="Gevers D."/>
            <person name="Sizova M."/>
            <person name="Hazen A."/>
            <person name="Epstein S."/>
            <person name="Young S.K."/>
            <person name="Zeng Q."/>
            <person name="Gargeya S."/>
            <person name="Fitzgerald M."/>
            <person name="Haas B."/>
            <person name="Abouelleil A."/>
            <person name="Alvarado L."/>
            <person name="Arachchi H.M."/>
            <person name="Berlin A."/>
            <person name="Brown A."/>
            <person name="Chapman S.B."/>
            <person name="Chen Z."/>
            <person name="Dunbar C."/>
            <person name="Freedman E."/>
            <person name="Gearin G."/>
            <person name="Gellesch M."/>
            <person name="Goldberg J."/>
            <person name="Griggs A."/>
            <person name="Gujja S."/>
            <person name="Heiman D."/>
            <person name="Howarth C."/>
            <person name="Larson L."/>
            <person name="Lui A."/>
            <person name="MacDonald P.J.P."/>
            <person name="Montmayeur A."/>
            <person name="Murphy C."/>
            <person name="Neiman D."/>
            <person name="Pearson M."/>
            <person name="Priest M."/>
            <person name="Roberts A."/>
            <person name="Saif S."/>
            <person name="Shea T."/>
            <person name="Shenoy N."/>
            <person name="Sisk P."/>
            <person name="Stolte C."/>
            <person name="Sykes S."/>
            <person name="Wortman J."/>
            <person name="Nusbaum C."/>
            <person name="Birren B."/>
        </authorList>
    </citation>
    <scope>NUCLEOTIDE SEQUENCE [LARGE SCALE GENOMIC DNA]</scope>
    <source>
        <strain evidence="5 6">CM5</strain>
    </source>
</reference>
<feature type="DNA-binding region" description="H-T-H motif" evidence="2">
    <location>
        <begin position="32"/>
        <end position="51"/>
    </location>
</feature>
<dbReference type="BioCyc" id="EBAC796937-HMP:GMGH-1047-MONOMER"/>
<keyword evidence="1 2" id="KW-0238">DNA-binding</keyword>
<dbReference type="InterPro" id="IPR001647">
    <property type="entry name" value="HTH_TetR"/>
</dbReference>
<dbReference type="Pfam" id="PF14278">
    <property type="entry name" value="TetR_C_8"/>
    <property type="match status" value="1"/>
</dbReference>
<accession>G9XFM2</accession>
<name>G9X3T8_9FIRM</name>
<dbReference type="EMBL" id="AFZE01000059">
    <property type="protein sequence ID" value="EHL09804.1"/>
    <property type="molecule type" value="Genomic_DNA"/>
</dbReference>
<dbReference type="SUPFAM" id="SSF46689">
    <property type="entry name" value="Homeodomain-like"/>
    <property type="match status" value="1"/>
</dbReference>
<dbReference type="AlphaFoldDB" id="G9X3T8"/>
<dbReference type="HOGENOM" id="CLU_087539_3_1_9"/>
<dbReference type="PANTHER" id="PTHR43479">
    <property type="entry name" value="ACREF/ENVCD OPERON REPRESSOR-RELATED"/>
    <property type="match status" value="1"/>
</dbReference>
<protein>
    <recommendedName>
        <fullName evidence="3">HTH tetR-type domain-containing protein</fullName>
    </recommendedName>
</protein>
<evidence type="ECO:0000313" key="4">
    <source>
        <dbReference type="EMBL" id="EHL09804.1"/>
    </source>
</evidence>
<comment type="caution">
    <text evidence="4">The sequence shown here is derived from an EMBL/GenBank/DDBJ whole genome shotgun (WGS) entry which is preliminary data.</text>
</comment>
<dbReference type="Pfam" id="PF00440">
    <property type="entry name" value="TetR_N"/>
    <property type="match status" value="1"/>
</dbReference>
<dbReference type="PATRIC" id="fig|796937.3.peg.2284"/>
<dbReference type="PROSITE" id="PS50977">
    <property type="entry name" value="HTH_TETR_2"/>
    <property type="match status" value="1"/>
</dbReference>
<dbReference type="RefSeq" id="WP_009525280.1">
    <property type="nucleotide sequence ID" value="NZ_JBQMYE010000106.1"/>
</dbReference>
<evidence type="ECO:0000259" key="3">
    <source>
        <dbReference type="PROSITE" id="PS50977"/>
    </source>
</evidence>
<feature type="domain" description="HTH tetR-type" evidence="3">
    <location>
        <begin position="9"/>
        <end position="69"/>
    </location>
</feature>
<dbReference type="Gene3D" id="1.10.357.10">
    <property type="entry name" value="Tetracycline Repressor, domain 2"/>
    <property type="match status" value="1"/>
</dbReference>
<dbReference type="EMBL" id="AFZG01000077">
    <property type="protein sequence ID" value="EHL16355.1"/>
    <property type="molecule type" value="Genomic_DNA"/>
</dbReference>
<accession>G9X3T8</accession>
<reference evidence="4 7" key="1">
    <citation type="submission" date="2011-08" db="EMBL/GenBank/DDBJ databases">
        <title>The Genome Sequence of Eubacteriaceae bacterium ACC19a.</title>
        <authorList>
            <consortium name="The Broad Institute Genome Sequencing Platform"/>
            <person name="Earl A."/>
            <person name="Ward D."/>
            <person name="Feldgarden M."/>
            <person name="Gevers D."/>
            <person name="Sizova M."/>
            <person name="Hazen A."/>
            <person name="Epstein S."/>
            <person name="Young S.K."/>
            <person name="Zeng Q."/>
            <person name="Gargeya S."/>
            <person name="Fitzgerald M."/>
            <person name="Haas B."/>
            <person name="Abouelleil A."/>
            <person name="Alvarado L."/>
            <person name="Arachchi H.M."/>
            <person name="Berlin A."/>
            <person name="Brown A."/>
            <person name="Chapman S.B."/>
            <person name="Chen Z."/>
            <person name="Dunbar C."/>
            <person name="Freedman E."/>
            <person name="Gearin G."/>
            <person name="Gellesch M."/>
            <person name="Goldberg J."/>
            <person name="Griggs A."/>
            <person name="Gujja S."/>
            <person name="Heiman D."/>
            <person name="Howarth C."/>
            <person name="Larson L."/>
            <person name="Lui A."/>
            <person name="MacDonald P.J.P."/>
            <person name="Montmayeur A."/>
            <person name="Murphy C."/>
            <person name="Neiman D."/>
            <person name="Pearson M."/>
            <person name="Priest M."/>
            <person name="Roberts A."/>
            <person name="Saif S."/>
            <person name="Shea T."/>
            <person name="Shenoy N."/>
            <person name="Sisk P."/>
            <person name="Stolte C."/>
            <person name="Sykes S."/>
            <person name="Wortman J."/>
            <person name="Nusbaum C."/>
            <person name="Birren B."/>
        </authorList>
    </citation>
    <scope>NUCLEOTIDE SEQUENCE [LARGE SCALE GENOMIC DNA]</scope>
    <source>
        <strain evidence="4 7">ACC19a</strain>
    </source>
</reference>
<evidence type="ECO:0000313" key="6">
    <source>
        <dbReference type="Proteomes" id="UP000003379"/>
    </source>
</evidence>
<evidence type="ECO:0000313" key="5">
    <source>
        <dbReference type="EMBL" id="EHL16355.1"/>
    </source>
</evidence>
<dbReference type="PANTHER" id="PTHR43479:SF7">
    <property type="entry name" value="TETR-FAMILY TRANSCRIPTIONAL REGULATOR"/>
    <property type="match status" value="1"/>
</dbReference>
<dbReference type="InterPro" id="IPR009057">
    <property type="entry name" value="Homeodomain-like_sf"/>
</dbReference>
<dbReference type="Proteomes" id="UP000006437">
    <property type="component" value="Unassembled WGS sequence"/>
</dbReference>
<evidence type="ECO:0000256" key="2">
    <source>
        <dbReference type="PROSITE-ProRule" id="PRU00335"/>
    </source>
</evidence>
<dbReference type="STRING" id="796937.HMPREF9630_01334"/>
<evidence type="ECO:0000313" key="7">
    <source>
        <dbReference type="Proteomes" id="UP000006437"/>
    </source>
</evidence>